<sequence>MFLYAAVLHLATATRAVYRFAMLSVFAQGVHPRCPAPFNMADHVLRAGLARPDHLALSILHHDHIDDWSYAALTTAIRGTATGLLQHAQAGQMVLMRLGNTVDFPIAYLGAIWAGLVPVPTSAALTRPEVAAILADLPVAAILRDPAVDCPDDGRCIPLDVLQAMRNLPPAAAATGDPDRLAYVIYTSGTSGKPRAVAHAHRAIWARGMMHQGWYGLRADDRLCHAGAFNWTYTLGTGLMDPWTLGATALIPAPGTAASALPELLARHRATIFAAAPGVYRQMLKGRDTLPLPALRHGLSAGEKLPDRIRDAWTAATGTQVFEAYGMSECSTFISASPTNPAASGASGQPQPGRHIAIVDDTGTPQPIGQPGIIAVHRSDPGLMLEYIGAPDETAQKFAGEWFLTGDEAQMDADYQITYLGRADDMMNAGGYRVSPIEVEQALLSHEGITAVAATDVLVKADTRVIAAFYTGPAPLDQGALKAYAEPRLAQYKRPRLYVHVDALPTGANNKILRRQLRDSFDTGR</sequence>
<dbReference type="InterPro" id="IPR045851">
    <property type="entry name" value="AMP-bd_C_sf"/>
</dbReference>
<evidence type="ECO:0000256" key="1">
    <source>
        <dbReference type="ARBA" id="ARBA00022598"/>
    </source>
</evidence>
<name>A0A221K0A7_9RHOB</name>
<dbReference type="InterPro" id="IPR020845">
    <property type="entry name" value="AMP-binding_CS"/>
</dbReference>
<evidence type="ECO:0000313" key="5">
    <source>
        <dbReference type="Proteomes" id="UP000199754"/>
    </source>
</evidence>
<dbReference type="GO" id="GO:0018858">
    <property type="term" value="F:benzoate-CoA ligase activity"/>
    <property type="evidence" value="ECO:0007669"/>
    <property type="project" value="UniProtKB-EC"/>
</dbReference>
<protein>
    <submittedName>
        <fullName evidence="4">Benzoate--CoA ligase</fullName>
        <ecNumber evidence="4">6.2.1.25</ecNumber>
    </submittedName>
</protein>
<dbReference type="PROSITE" id="PS00455">
    <property type="entry name" value="AMP_BINDING"/>
    <property type="match status" value="1"/>
</dbReference>
<dbReference type="SUPFAM" id="SSF56801">
    <property type="entry name" value="Acetyl-CoA synthetase-like"/>
    <property type="match status" value="1"/>
</dbReference>
<dbReference type="STRING" id="1402135.SAMN05444149_105537"/>
<reference evidence="4 5" key="1">
    <citation type="submission" date="2017-07" db="EMBL/GenBank/DDBJ databases">
        <title>Genome Sequence of Sulfitobacter pseudonitzschiae Strain SMR1 Isolated from a culture of the Diatom Skeletonema marinoi.</title>
        <authorList>
            <person name="Topel M."/>
            <person name="Pinder M.I.M."/>
            <person name="Johansson O.N."/>
            <person name="Kourtchenko O."/>
            <person name="Godhe A."/>
            <person name="Clarke A.K."/>
        </authorList>
    </citation>
    <scope>NUCLEOTIDE SEQUENCE [LARGE SCALE GENOMIC DNA]</scope>
    <source>
        <strain evidence="4 5">SMR1</strain>
    </source>
</reference>
<evidence type="ECO:0000259" key="2">
    <source>
        <dbReference type="Pfam" id="PF00501"/>
    </source>
</evidence>
<dbReference type="GO" id="GO:0044550">
    <property type="term" value="P:secondary metabolite biosynthetic process"/>
    <property type="evidence" value="ECO:0007669"/>
    <property type="project" value="TreeGrafter"/>
</dbReference>
<keyword evidence="1 4" id="KW-0436">Ligase</keyword>
<keyword evidence="5" id="KW-1185">Reference proteome</keyword>
<dbReference type="PANTHER" id="PTHR43352">
    <property type="entry name" value="ACETYL-COA SYNTHETASE"/>
    <property type="match status" value="1"/>
</dbReference>
<dbReference type="InterPro" id="IPR000873">
    <property type="entry name" value="AMP-dep_synth/lig_dom"/>
</dbReference>
<dbReference type="Gene3D" id="3.30.300.30">
    <property type="match status" value="1"/>
</dbReference>
<dbReference type="PANTHER" id="PTHR43352:SF1">
    <property type="entry name" value="ANTHRANILATE--COA LIGASE"/>
    <property type="match status" value="1"/>
</dbReference>
<dbReference type="InterPro" id="IPR025110">
    <property type="entry name" value="AMP-bd_C"/>
</dbReference>
<dbReference type="InterPro" id="IPR042099">
    <property type="entry name" value="ANL_N_sf"/>
</dbReference>
<dbReference type="EC" id="6.2.1.25" evidence="4"/>
<feature type="domain" description="AMP-binding enzyme C-terminal" evidence="3">
    <location>
        <begin position="438"/>
        <end position="511"/>
    </location>
</feature>
<dbReference type="Pfam" id="PF00501">
    <property type="entry name" value="AMP-binding"/>
    <property type="match status" value="1"/>
</dbReference>
<evidence type="ECO:0000259" key="3">
    <source>
        <dbReference type="Pfam" id="PF13193"/>
    </source>
</evidence>
<evidence type="ECO:0000313" key="4">
    <source>
        <dbReference type="EMBL" id="ASM72425.1"/>
    </source>
</evidence>
<proteinExistence type="predicted"/>
<feature type="domain" description="AMP-dependent synthetase/ligase" evidence="2">
    <location>
        <begin position="51"/>
        <end position="387"/>
    </location>
</feature>
<organism evidence="4 5">
    <name type="scientific">Pseudosulfitobacter pseudonitzschiae</name>
    <dbReference type="NCBI Taxonomy" id="1402135"/>
    <lineage>
        <taxon>Bacteria</taxon>
        <taxon>Pseudomonadati</taxon>
        <taxon>Pseudomonadota</taxon>
        <taxon>Alphaproteobacteria</taxon>
        <taxon>Rhodobacterales</taxon>
        <taxon>Roseobacteraceae</taxon>
        <taxon>Pseudosulfitobacter</taxon>
    </lineage>
</organism>
<dbReference type="eggNOG" id="COG0365">
    <property type="taxonomic scope" value="Bacteria"/>
</dbReference>
<dbReference type="EMBL" id="CP022415">
    <property type="protein sequence ID" value="ASM72425.1"/>
    <property type="molecule type" value="Genomic_DNA"/>
</dbReference>
<dbReference type="Gene3D" id="3.40.50.12780">
    <property type="entry name" value="N-terminal domain of ligase-like"/>
    <property type="match status" value="1"/>
</dbReference>
<gene>
    <name evidence="4" type="primary">bclA</name>
    <name evidence="4" type="ORF">SULPSESMR1_01612</name>
</gene>
<dbReference type="AlphaFoldDB" id="A0A221K0A7"/>
<accession>A0A221K0A7</accession>
<dbReference type="Pfam" id="PF13193">
    <property type="entry name" value="AMP-binding_C"/>
    <property type="match status" value="1"/>
</dbReference>
<dbReference type="KEGG" id="spse:SULPSESMR1_01612"/>
<dbReference type="Proteomes" id="UP000199754">
    <property type="component" value="Chromosome"/>
</dbReference>